<comment type="caution">
    <text evidence="2">The sequence shown here is derived from an EMBL/GenBank/DDBJ whole genome shotgun (WGS) entry which is preliminary data.</text>
</comment>
<protein>
    <submittedName>
        <fullName evidence="2">Alpha/beta hydrolase</fullName>
    </submittedName>
</protein>
<dbReference type="InterPro" id="IPR029058">
    <property type="entry name" value="AB_hydrolase_fold"/>
</dbReference>
<keyword evidence="2" id="KW-0378">Hydrolase</keyword>
<dbReference type="InterPro" id="IPR000073">
    <property type="entry name" value="AB_hydrolase_1"/>
</dbReference>
<evidence type="ECO:0000313" key="3">
    <source>
        <dbReference type="Proteomes" id="UP000053455"/>
    </source>
</evidence>
<organism evidence="2 3">
    <name type="scientific">Aurantiacibacter marinus</name>
    <dbReference type="NCBI Taxonomy" id="874156"/>
    <lineage>
        <taxon>Bacteria</taxon>
        <taxon>Pseudomonadati</taxon>
        <taxon>Pseudomonadota</taxon>
        <taxon>Alphaproteobacteria</taxon>
        <taxon>Sphingomonadales</taxon>
        <taxon>Erythrobacteraceae</taxon>
        <taxon>Aurantiacibacter</taxon>
    </lineage>
</organism>
<proteinExistence type="predicted"/>
<dbReference type="Pfam" id="PF00561">
    <property type="entry name" value="Abhydrolase_1"/>
    <property type="match status" value="1"/>
</dbReference>
<dbReference type="Gene3D" id="3.40.50.1820">
    <property type="entry name" value="alpha/beta hydrolase"/>
    <property type="match status" value="1"/>
</dbReference>
<dbReference type="EMBL" id="LBHU01000004">
    <property type="protein sequence ID" value="KLI62822.1"/>
    <property type="molecule type" value="Genomic_DNA"/>
</dbReference>
<dbReference type="PANTHER" id="PTHR43689:SF8">
    <property type="entry name" value="ALPHA_BETA-HYDROLASES SUPERFAMILY PROTEIN"/>
    <property type="match status" value="1"/>
</dbReference>
<keyword evidence="3" id="KW-1185">Reference proteome</keyword>
<dbReference type="SUPFAM" id="SSF53474">
    <property type="entry name" value="alpha/beta-Hydrolases"/>
    <property type="match status" value="1"/>
</dbReference>
<feature type="domain" description="AB hydrolase-1" evidence="1">
    <location>
        <begin position="41"/>
        <end position="276"/>
    </location>
</feature>
<dbReference type="Proteomes" id="UP000053455">
    <property type="component" value="Unassembled WGS sequence"/>
</dbReference>
<dbReference type="AlphaFoldDB" id="A0A0H0XLM3"/>
<evidence type="ECO:0000259" key="1">
    <source>
        <dbReference type="Pfam" id="PF00561"/>
    </source>
</evidence>
<sequence length="295" mass="31670">MSAQLNWEREGRVWPHRDASRFVKAGGLDWHVQRMGNGPELLLLHGTGASCHSWSAMMPLLAKHFTLTVPDLPGHAFTSGRLRGGPSLANMSGAIAALLEELEVKPAICAAHSAGVAIALHHAHQTDAALPIVGFSPAIMPFPGLAAKLFPAMAKALFVNPFVPRIFAASTRIPGEAKRFLRRATGSETSPENLACYEALLGNHRHCEGALAMMANWDLDSFSESLKDIANPVMLAHGRHDKAVPTGSVEAAAARLPSARLELLFDLGHLAHEEAPETAAQFIIDFAREQGVIDE</sequence>
<dbReference type="STRING" id="874156.GCA_001021555_02498"/>
<dbReference type="PATRIC" id="fig|874156.12.peg.2486"/>
<dbReference type="NCBIfam" id="TIGR03056">
    <property type="entry name" value="bchO_mg_che_rel"/>
    <property type="match status" value="1"/>
</dbReference>
<name>A0A0H0XLM3_9SPHN</name>
<dbReference type="OrthoDB" id="9799612at2"/>
<evidence type="ECO:0000313" key="2">
    <source>
        <dbReference type="EMBL" id="KLI62822.1"/>
    </source>
</evidence>
<dbReference type="PANTHER" id="PTHR43689">
    <property type="entry name" value="HYDROLASE"/>
    <property type="match status" value="1"/>
</dbReference>
<dbReference type="GO" id="GO:0016787">
    <property type="term" value="F:hydrolase activity"/>
    <property type="evidence" value="ECO:0007669"/>
    <property type="project" value="UniProtKB-KW"/>
</dbReference>
<dbReference type="InterPro" id="IPR017497">
    <property type="entry name" value="BchO"/>
</dbReference>
<accession>A0A0H0XLM3</accession>
<reference evidence="2 3" key="1">
    <citation type="submission" date="2015-04" db="EMBL/GenBank/DDBJ databases">
        <title>The draft genome sequence of Erythrobacter marinus HWDM-33.</title>
        <authorList>
            <person name="Zhuang L."/>
            <person name="Liu Y."/>
            <person name="Shao Z."/>
        </authorList>
    </citation>
    <scope>NUCLEOTIDE SEQUENCE [LARGE SCALE GENOMIC DNA]</scope>
    <source>
        <strain evidence="2 3">HWDM-33</strain>
    </source>
</reference>
<dbReference type="RefSeq" id="WP_047094338.1">
    <property type="nucleotide sequence ID" value="NZ_LBHU01000004.1"/>
</dbReference>
<gene>
    <name evidence="2" type="ORF">AAV99_12095</name>
</gene>